<dbReference type="AlphaFoldDB" id="A0A0P1BEP9"/>
<evidence type="ECO:0000256" key="2">
    <source>
        <dbReference type="SAM" id="SignalP"/>
    </source>
</evidence>
<feature type="region of interest" description="Disordered" evidence="1">
    <location>
        <begin position="134"/>
        <end position="200"/>
    </location>
</feature>
<evidence type="ECO:0000313" key="3">
    <source>
        <dbReference type="EMBL" id="CEH13964.1"/>
    </source>
</evidence>
<feature type="compositionally biased region" description="Basic residues" evidence="1">
    <location>
        <begin position="240"/>
        <end position="251"/>
    </location>
</feature>
<keyword evidence="2" id="KW-0732">Signal</keyword>
<keyword evidence="4" id="KW-1185">Reference proteome</keyword>
<reference evidence="3 4" key="1">
    <citation type="submission" date="2014-09" db="EMBL/GenBank/DDBJ databases">
        <authorList>
            <person name="Magalhaes I.L.F."/>
            <person name="Oliveira U."/>
            <person name="Santos F.R."/>
            <person name="Vidigal T.H.D.A."/>
            <person name="Brescovit A.D."/>
            <person name="Santos A.J."/>
        </authorList>
    </citation>
    <scope>NUCLEOTIDE SEQUENCE [LARGE SCALE GENOMIC DNA]</scope>
</reference>
<name>A0A0P1BEP9_9BASI</name>
<feature type="compositionally biased region" description="Basic and acidic residues" evidence="1">
    <location>
        <begin position="161"/>
        <end position="179"/>
    </location>
</feature>
<feature type="chain" id="PRO_5006059436" description="Transmembrane protein" evidence="2">
    <location>
        <begin position="20"/>
        <end position="251"/>
    </location>
</feature>
<feature type="signal peptide" evidence="2">
    <location>
        <begin position="1"/>
        <end position="19"/>
    </location>
</feature>
<feature type="region of interest" description="Disordered" evidence="1">
    <location>
        <begin position="223"/>
        <end position="251"/>
    </location>
</feature>
<protein>
    <recommendedName>
        <fullName evidence="5">Transmembrane protein</fullName>
    </recommendedName>
</protein>
<evidence type="ECO:0000313" key="4">
    <source>
        <dbReference type="Proteomes" id="UP000054845"/>
    </source>
</evidence>
<evidence type="ECO:0008006" key="5">
    <source>
        <dbReference type="Google" id="ProtNLM"/>
    </source>
</evidence>
<feature type="compositionally biased region" description="Low complexity" evidence="1">
    <location>
        <begin position="147"/>
        <end position="159"/>
    </location>
</feature>
<proteinExistence type="predicted"/>
<dbReference type="Proteomes" id="UP000054845">
    <property type="component" value="Unassembled WGS sequence"/>
</dbReference>
<accession>A0A0P1BEP9</accession>
<sequence length="251" mass="27395">MRLLLVWLAIFFLLTTVCARPIRPFEYLEETMHARSLHDKVRLGEKSKQGSASLKSLVKIRPLVRRLLRPVTGTAPRAYERVMTTSEAARARFVAAFRDPRVGLPITAITGVSVFGCLVSCADIVEHYKKEEKKRKQRAKHLDSVKATSPSASTSASASGDKAHKETAPPSRASDDHSQGQHAQKGPRLPNPPPRKRNTTGIDEDAVLTSVAMSLSALPQAVFGPLPASPVVRSTFPYRSSKRAAAKAAPR</sequence>
<organism evidence="3 4">
    <name type="scientific">Ceraceosorus bombacis</name>
    <dbReference type="NCBI Taxonomy" id="401625"/>
    <lineage>
        <taxon>Eukaryota</taxon>
        <taxon>Fungi</taxon>
        <taxon>Dikarya</taxon>
        <taxon>Basidiomycota</taxon>
        <taxon>Ustilaginomycotina</taxon>
        <taxon>Exobasidiomycetes</taxon>
        <taxon>Ceraceosorales</taxon>
        <taxon>Ceraceosoraceae</taxon>
        <taxon>Ceraceosorus</taxon>
    </lineage>
</organism>
<dbReference type="OrthoDB" id="10585589at2759"/>
<evidence type="ECO:0000256" key="1">
    <source>
        <dbReference type="SAM" id="MobiDB-lite"/>
    </source>
</evidence>
<dbReference type="EMBL" id="CCYA01000238">
    <property type="protein sequence ID" value="CEH13964.1"/>
    <property type="molecule type" value="Genomic_DNA"/>
</dbReference>